<sequence length="609" mass="69286">MAILRILTVLCASWALAESKWYHHQKREIERTSICESMVNSTNKVLCYCVRNSLKPEQFRSAECYLATEGVKPDDPSWDGFEVLENATKLTLTNTRGILLKYVPTKALQHTKSLARLIIKYGNIEKIEAFAFSNLTNLEEIIVRDNNIKILEKNAFAHHKNVSIISMDINDIEEINRDVFVDLPSVQKIFLTGNKITTIHDKAFVHLTNLKELEIDKNKLFSLNSETFSGLSNLIRLDLSSNSLEVIGDNTFIHLVNLRSLNLDGNQIQMLDEKAFHGLGKLHSLSLAHNKLMNIDNVRTFEGLENLKTLSLKENLIQKIKADVMTPIINNFYSSSSFLDFDGNKFPCDCQLDWFLSLKYKTQNEILRNSLINIKCVPSDALRDEWNKDLDKEKKEEVIEEEEQQSQNAEYEYYDETQLNGTLFYTDVRYLLNCTGPDYTVTVDNNQAVTDNNNVIVTKVTSSPKPISTTVSISTVKPILTTQFQTSKLDRGFVDSSIIESTTKNVATVIYADNVNKIGLSNDIIVTNGENKKKQSPTTSRLATVSAKPIENKDFDDRDMASDEAKPDKLKAHRSYQEEVEAKVNKAQRNIGCVPWLTSLIFSFRLFLY</sequence>
<organism evidence="5 6">
    <name type="scientific">Galleria mellonella</name>
    <name type="common">Greater wax moth</name>
    <dbReference type="NCBI Taxonomy" id="7137"/>
    <lineage>
        <taxon>Eukaryota</taxon>
        <taxon>Metazoa</taxon>
        <taxon>Ecdysozoa</taxon>
        <taxon>Arthropoda</taxon>
        <taxon>Hexapoda</taxon>
        <taxon>Insecta</taxon>
        <taxon>Pterygota</taxon>
        <taxon>Neoptera</taxon>
        <taxon>Endopterygota</taxon>
        <taxon>Lepidoptera</taxon>
        <taxon>Glossata</taxon>
        <taxon>Ditrysia</taxon>
        <taxon>Pyraloidea</taxon>
        <taxon>Pyralidae</taxon>
        <taxon>Galleriinae</taxon>
        <taxon>Galleria</taxon>
    </lineage>
</organism>
<dbReference type="InterPro" id="IPR001611">
    <property type="entry name" value="Leu-rich_rpt"/>
</dbReference>
<keyword evidence="1" id="KW-0433">Leucine-rich repeat</keyword>
<evidence type="ECO:0000256" key="1">
    <source>
        <dbReference type="ARBA" id="ARBA00022614"/>
    </source>
</evidence>
<evidence type="ECO:0000256" key="4">
    <source>
        <dbReference type="SAM" id="SignalP"/>
    </source>
</evidence>
<dbReference type="PANTHER" id="PTHR24366">
    <property type="entry name" value="IG(IMMUNOGLOBULIN) AND LRR(LEUCINE RICH REPEAT) DOMAINS"/>
    <property type="match status" value="1"/>
</dbReference>
<gene>
    <name evidence="6" type="primary">LOC113523236</name>
</gene>
<dbReference type="PANTHER" id="PTHR24366:SF96">
    <property type="entry name" value="LEUCINE RICH REPEAT CONTAINING 53"/>
    <property type="match status" value="1"/>
</dbReference>
<dbReference type="Gene3D" id="3.80.10.10">
    <property type="entry name" value="Ribonuclease Inhibitor"/>
    <property type="match status" value="3"/>
</dbReference>
<keyword evidence="4" id="KW-0732">Signal</keyword>
<dbReference type="Proteomes" id="UP001652740">
    <property type="component" value="Unplaced"/>
</dbReference>
<dbReference type="InterPro" id="IPR003591">
    <property type="entry name" value="Leu-rich_rpt_typical-subtyp"/>
</dbReference>
<keyword evidence="5" id="KW-1185">Reference proteome</keyword>
<evidence type="ECO:0000256" key="2">
    <source>
        <dbReference type="ARBA" id="ARBA00022737"/>
    </source>
</evidence>
<dbReference type="GeneID" id="113523236"/>
<dbReference type="Pfam" id="PF13855">
    <property type="entry name" value="LRR_8"/>
    <property type="match status" value="2"/>
</dbReference>
<name>A0ABM3MDU7_GALME</name>
<dbReference type="SMART" id="SM00365">
    <property type="entry name" value="LRR_SD22"/>
    <property type="match status" value="6"/>
</dbReference>
<evidence type="ECO:0000313" key="6">
    <source>
        <dbReference type="RefSeq" id="XP_052749585.1"/>
    </source>
</evidence>
<dbReference type="PROSITE" id="PS51450">
    <property type="entry name" value="LRR"/>
    <property type="match status" value="2"/>
</dbReference>
<evidence type="ECO:0000313" key="5">
    <source>
        <dbReference type="Proteomes" id="UP001652740"/>
    </source>
</evidence>
<accession>A0ABM3MDU7</accession>
<protein>
    <submittedName>
        <fullName evidence="6">LOW QUALITY PROTEIN: connectin-like</fullName>
    </submittedName>
</protein>
<feature type="chain" id="PRO_5046805166" evidence="4">
    <location>
        <begin position="20"/>
        <end position="609"/>
    </location>
</feature>
<evidence type="ECO:0000256" key="3">
    <source>
        <dbReference type="SAM" id="Coils"/>
    </source>
</evidence>
<dbReference type="SUPFAM" id="SSF52058">
    <property type="entry name" value="L domain-like"/>
    <property type="match status" value="1"/>
</dbReference>
<reference evidence="6" key="1">
    <citation type="submission" date="2025-08" db="UniProtKB">
        <authorList>
            <consortium name="RefSeq"/>
        </authorList>
    </citation>
    <scope>IDENTIFICATION</scope>
    <source>
        <tissue evidence="6">Whole larvae</tissue>
    </source>
</reference>
<dbReference type="InterPro" id="IPR032675">
    <property type="entry name" value="LRR_dom_sf"/>
</dbReference>
<dbReference type="SMART" id="SM00369">
    <property type="entry name" value="LRR_TYP"/>
    <property type="match status" value="7"/>
</dbReference>
<dbReference type="RefSeq" id="XP_052749585.1">
    <property type="nucleotide sequence ID" value="XM_052893625.1"/>
</dbReference>
<proteinExistence type="predicted"/>
<feature type="signal peptide" evidence="4">
    <location>
        <begin position="1"/>
        <end position="19"/>
    </location>
</feature>
<keyword evidence="2" id="KW-0677">Repeat</keyword>
<feature type="coiled-coil region" evidence="3">
    <location>
        <begin position="383"/>
        <end position="412"/>
    </location>
</feature>
<keyword evidence="3" id="KW-0175">Coiled coil</keyword>